<evidence type="ECO:0000256" key="2">
    <source>
        <dbReference type="ARBA" id="ARBA00022448"/>
    </source>
</evidence>
<comment type="similarity">
    <text evidence="1">Belongs to the ABC transporter superfamily.</text>
</comment>
<protein>
    <submittedName>
        <fullName evidence="4">ABC transporter</fullName>
    </submittedName>
</protein>
<sequence length="189" mass="20880">MKGVNNKAASVQSTLEKVNLSEQSEKKIGQLLGGMVRRVGIAQAISGNPRIIVVDEPTAGLDPGERIRFQKLLRSLGKDAIVLTSTHIVEDIETTCNQVAIFKKGNLIAQGPIDEIADQANGRMWNVFVSKEQFYEITDQWEVISSQKTEEGYIVRILSDLKPPHGQKANPTLENAYLYLMKSENGLSV</sequence>
<evidence type="ECO:0000313" key="4">
    <source>
        <dbReference type="EMBL" id="SMO95151.1"/>
    </source>
</evidence>
<dbReference type="EMBL" id="FXTI01000019">
    <property type="protein sequence ID" value="SMO95151.1"/>
    <property type="molecule type" value="Genomic_DNA"/>
</dbReference>
<gene>
    <name evidence="4" type="ORF">SAMN06264849_1195</name>
</gene>
<feature type="domain" description="ABC transporter" evidence="3">
    <location>
        <begin position="7"/>
        <end position="59"/>
    </location>
</feature>
<dbReference type="AlphaFoldDB" id="A0A521FHL7"/>
<dbReference type="InterPro" id="IPR003439">
    <property type="entry name" value="ABC_transporter-like_ATP-bd"/>
</dbReference>
<name>A0A521FHL7_9BACL</name>
<dbReference type="OrthoDB" id="9804819at2"/>
<evidence type="ECO:0000313" key="5">
    <source>
        <dbReference type="Proteomes" id="UP000315636"/>
    </source>
</evidence>
<dbReference type="Proteomes" id="UP000315636">
    <property type="component" value="Unassembled WGS sequence"/>
</dbReference>
<keyword evidence="5" id="KW-1185">Reference proteome</keyword>
<evidence type="ECO:0000256" key="1">
    <source>
        <dbReference type="ARBA" id="ARBA00005417"/>
    </source>
</evidence>
<reference evidence="4 5" key="1">
    <citation type="submission" date="2017-05" db="EMBL/GenBank/DDBJ databases">
        <authorList>
            <person name="Varghese N."/>
            <person name="Submissions S."/>
        </authorList>
    </citation>
    <scope>NUCLEOTIDE SEQUENCE [LARGE SCALE GENOMIC DNA]</scope>
    <source>
        <strain evidence="4 5">DSM 45474</strain>
    </source>
</reference>
<dbReference type="Gene3D" id="3.40.50.300">
    <property type="entry name" value="P-loop containing nucleotide triphosphate hydrolases"/>
    <property type="match status" value="1"/>
</dbReference>
<organism evidence="4 5">
    <name type="scientific">Melghirimyces algeriensis</name>
    <dbReference type="NCBI Taxonomy" id="910412"/>
    <lineage>
        <taxon>Bacteria</taxon>
        <taxon>Bacillati</taxon>
        <taxon>Bacillota</taxon>
        <taxon>Bacilli</taxon>
        <taxon>Bacillales</taxon>
        <taxon>Thermoactinomycetaceae</taxon>
        <taxon>Melghirimyces</taxon>
    </lineage>
</organism>
<dbReference type="PANTHER" id="PTHR43335:SF2">
    <property type="entry name" value="ABC TRANSPORTER, ATP-BINDING PROTEIN"/>
    <property type="match status" value="1"/>
</dbReference>
<evidence type="ECO:0000259" key="3">
    <source>
        <dbReference type="Pfam" id="PF00005"/>
    </source>
</evidence>
<accession>A0A521FHL7</accession>
<keyword evidence="2" id="KW-0813">Transport</keyword>
<dbReference type="PANTHER" id="PTHR43335">
    <property type="entry name" value="ABC TRANSPORTER, ATP-BINDING PROTEIN"/>
    <property type="match status" value="1"/>
</dbReference>
<dbReference type="GO" id="GO:0005524">
    <property type="term" value="F:ATP binding"/>
    <property type="evidence" value="ECO:0007669"/>
    <property type="project" value="InterPro"/>
</dbReference>
<dbReference type="SUPFAM" id="SSF52540">
    <property type="entry name" value="P-loop containing nucleoside triphosphate hydrolases"/>
    <property type="match status" value="1"/>
</dbReference>
<dbReference type="RefSeq" id="WP_142506842.1">
    <property type="nucleotide sequence ID" value="NZ_FXTI01000019.1"/>
</dbReference>
<proteinExistence type="inferred from homology"/>
<dbReference type="Pfam" id="PF00005">
    <property type="entry name" value="ABC_tran"/>
    <property type="match status" value="1"/>
</dbReference>
<dbReference type="GO" id="GO:0016887">
    <property type="term" value="F:ATP hydrolysis activity"/>
    <property type="evidence" value="ECO:0007669"/>
    <property type="project" value="InterPro"/>
</dbReference>
<dbReference type="InterPro" id="IPR027417">
    <property type="entry name" value="P-loop_NTPase"/>
</dbReference>